<keyword evidence="3" id="KW-1185">Reference proteome</keyword>
<sequence>MYRSAIDIPTDSVWALSITCTLLRNHIWHPLTNVNDEPRLYTEYSSRPVDTITMSSVGLVDRIFVLAAAKCIYQIPVTLRNTQHTTTNLHIQIHSLQQLPQTHEQNHHPKNDAHTPHDIPHCENALRCTIHTDNYPRVKSRPPSAISRPQQECRSPL</sequence>
<dbReference type="Proteomes" id="UP000326799">
    <property type="component" value="Unassembled WGS sequence"/>
</dbReference>
<feature type="region of interest" description="Disordered" evidence="1">
    <location>
        <begin position="100"/>
        <end position="119"/>
    </location>
</feature>
<protein>
    <submittedName>
        <fullName evidence="2">Uncharacterized protein</fullName>
    </submittedName>
</protein>
<feature type="compositionally biased region" description="Basic and acidic residues" evidence="1">
    <location>
        <begin position="104"/>
        <end position="119"/>
    </location>
</feature>
<feature type="compositionally biased region" description="Polar residues" evidence="1">
    <location>
        <begin position="147"/>
        <end position="157"/>
    </location>
</feature>
<evidence type="ECO:0000313" key="2">
    <source>
        <dbReference type="EMBL" id="KAB8218368.1"/>
    </source>
</evidence>
<evidence type="ECO:0000313" key="3">
    <source>
        <dbReference type="Proteomes" id="UP000326799"/>
    </source>
</evidence>
<feature type="region of interest" description="Disordered" evidence="1">
    <location>
        <begin position="133"/>
        <end position="157"/>
    </location>
</feature>
<gene>
    <name evidence="2" type="ORF">BDV33DRAFT_175491</name>
</gene>
<dbReference type="AlphaFoldDB" id="A0A5N6ELV7"/>
<evidence type="ECO:0000256" key="1">
    <source>
        <dbReference type="SAM" id="MobiDB-lite"/>
    </source>
</evidence>
<dbReference type="EMBL" id="ML733450">
    <property type="protein sequence ID" value="KAB8218368.1"/>
    <property type="molecule type" value="Genomic_DNA"/>
</dbReference>
<organism evidence="2 3">
    <name type="scientific">Aspergillus novoparasiticus</name>
    <dbReference type="NCBI Taxonomy" id="986946"/>
    <lineage>
        <taxon>Eukaryota</taxon>
        <taxon>Fungi</taxon>
        <taxon>Dikarya</taxon>
        <taxon>Ascomycota</taxon>
        <taxon>Pezizomycotina</taxon>
        <taxon>Eurotiomycetes</taxon>
        <taxon>Eurotiomycetidae</taxon>
        <taxon>Eurotiales</taxon>
        <taxon>Aspergillaceae</taxon>
        <taxon>Aspergillus</taxon>
        <taxon>Aspergillus subgen. Circumdati</taxon>
    </lineage>
</organism>
<name>A0A5N6ELV7_9EURO</name>
<accession>A0A5N6ELV7</accession>
<proteinExistence type="predicted"/>
<reference evidence="2 3" key="1">
    <citation type="submission" date="2019-04" db="EMBL/GenBank/DDBJ databases">
        <title>Fungal friends and foes A comparative genomics study of 23 Aspergillus species from section Flavi.</title>
        <authorList>
            <consortium name="DOE Joint Genome Institute"/>
            <person name="Kjaerbolling I."/>
            <person name="Vesth T.C."/>
            <person name="Frisvad J.C."/>
            <person name="Nybo J.L."/>
            <person name="Theobald S."/>
            <person name="Kildgaard S."/>
            <person name="Petersen T.I."/>
            <person name="Kuo A."/>
            <person name="Sato A."/>
            <person name="Lyhne E.K."/>
            <person name="Kogle M.E."/>
            <person name="Wiebenga A."/>
            <person name="Kun R.S."/>
            <person name="Lubbers R.J."/>
            <person name="Makela M.R."/>
            <person name="Barry K."/>
            <person name="Chovatia M."/>
            <person name="Clum A."/>
            <person name="Daum C."/>
            <person name="Haridas S."/>
            <person name="He G."/>
            <person name="LaButti K."/>
            <person name="Lipzen A."/>
            <person name="Mondo S."/>
            <person name="Pangilinan J."/>
            <person name="Riley R."/>
            <person name="Salamov A."/>
            <person name="Simmons B.A."/>
            <person name="Magnuson J.K."/>
            <person name="Henrissat B."/>
            <person name="Mortensen U.H."/>
            <person name="Larsen T.O."/>
            <person name="De vries R.P."/>
            <person name="Grigoriev I.V."/>
            <person name="Machida M."/>
            <person name="Baker S.E."/>
            <person name="Andersen M.R."/>
        </authorList>
    </citation>
    <scope>NUCLEOTIDE SEQUENCE [LARGE SCALE GENOMIC DNA]</scope>
    <source>
        <strain evidence="2 3">CBS 126849</strain>
    </source>
</reference>